<dbReference type="InterPro" id="IPR001128">
    <property type="entry name" value="Cyt_P450"/>
</dbReference>
<name>A0A371R895_9PROT</name>
<evidence type="ECO:0000256" key="8">
    <source>
        <dbReference type="RuleBase" id="RU000461"/>
    </source>
</evidence>
<keyword evidence="5 7" id="KW-0408">Iron</keyword>
<evidence type="ECO:0000256" key="3">
    <source>
        <dbReference type="ARBA" id="ARBA00022723"/>
    </source>
</evidence>
<sequence length="458" mass="50930">MEALTPAIPAGLPDNTRPIRRMFGILQNPMAMYSPTYFRQPVVTARAGTKLFAQIMDPELAQQILQDQETFGRSEYAERFLRPALGNGLLTAEKDDWRPQRRAASPAFRAQALNSLVPTFTTAGREMAARLARSAGSTIDVAPETTLATFDVIARTLLHGGSRIGYQQDRFADDITLFMSTIGRLSVHELFPFLGKILPRRFFIPGYAKGQAAIGRLRGFAEEIVKTRLEADETDETDLMGLLISAEDPETGNRLSPSELVDNALTFVGAGHETTAVALSWTFYLIGHSKSLQDELAAEVAAVAGDEPVTAEHIAQLHLHEAVLKESMRLFPPVPIIPRSVTRDAKLGSMHVKAKDHISIGVYPMHRHELLWEEPDSFMPDRFAQGTDKERHRYQYLPFGGGPRVCIGMRFALMEGIAMMAETMRQVRFSVPQGFVPEPYLAITMRPKGGMPLKVERR</sequence>
<comment type="similarity">
    <text evidence="1 8">Belongs to the cytochrome P450 family.</text>
</comment>
<keyword evidence="2 7" id="KW-0349">Heme</keyword>
<keyword evidence="6 8" id="KW-0503">Monooxygenase</keyword>
<dbReference type="RefSeq" id="WP_116393381.1">
    <property type="nucleotide sequence ID" value="NZ_QUQO01000002.1"/>
</dbReference>
<dbReference type="GO" id="GO:0020037">
    <property type="term" value="F:heme binding"/>
    <property type="evidence" value="ECO:0007669"/>
    <property type="project" value="InterPro"/>
</dbReference>
<protein>
    <submittedName>
        <fullName evidence="9">Cytochrome P450</fullName>
    </submittedName>
</protein>
<dbReference type="OrthoDB" id="9764248at2"/>
<evidence type="ECO:0000256" key="5">
    <source>
        <dbReference type="ARBA" id="ARBA00023004"/>
    </source>
</evidence>
<dbReference type="InterPro" id="IPR036396">
    <property type="entry name" value="Cyt_P450_sf"/>
</dbReference>
<dbReference type="GO" id="GO:0005506">
    <property type="term" value="F:iron ion binding"/>
    <property type="evidence" value="ECO:0007669"/>
    <property type="project" value="InterPro"/>
</dbReference>
<evidence type="ECO:0000256" key="4">
    <source>
        <dbReference type="ARBA" id="ARBA00023002"/>
    </source>
</evidence>
<dbReference type="InterPro" id="IPR017972">
    <property type="entry name" value="Cyt_P450_CS"/>
</dbReference>
<proteinExistence type="inferred from homology"/>
<dbReference type="PANTHER" id="PTHR24291:SF50">
    <property type="entry name" value="BIFUNCTIONAL ALBAFLAVENONE MONOOXYGENASE_TERPENE SYNTHASE"/>
    <property type="match status" value="1"/>
</dbReference>
<accession>A0A371R895</accession>
<gene>
    <name evidence="9" type="ORF">DX908_15435</name>
</gene>
<dbReference type="InterPro" id="IPR002401">
    <property type="entry name" value="Cyt_P450_E_grp-I"/>
</dbReference>
<dbReference type="AlphaFoldDB" id="A0A371R895"/>
<feature type="binding site" description="axial binding residue" evidence="7">
    <location>
        <position position="406"/>
    </location>
    <ligand>
        <name>heme</name>
        <dbReference type="ChEBI" id="CHEBI:30413"/>
    </ligand>
    <ligandPart>
        <name>Fe</name>
        <dbReference type="ChEBI" id="CHEBI:18248"/>
    </ligandPart>
</feature>
<dbReference type="PROSITE" id="PS00086">
    <property type="entry name" value="CYTOCHROME_P450"/>
    <property type="match status" value="1"/>
</dbReference>
<keyword evidence="4 8" id="KW-0560">Oxidoreductase</keyword>
<organism evidence="9 10">
    <name type="scientific">Parvularcula marina</name>
    <dbReference type="NCBI Taxonomy" id="2292771"/>
    <lineage>
        <taxon>Bacteria</taxon>
        <taxon>Pseudomonadati</taxon>
        <taxon>Pseudomonadota</taxon>
        <taxon>Alphaproteobacteria</taxon>
        <taxon>Parvularculales</taxon>
        <taxon>Parvularculaceae</taxon>
        <taxon>Parvularcula</taxon>
    </lineage>
</organism>
<dbReference type="GO" id="GO:0004497">
    <property type="term" value="F:monooxygenase activity"/>
    <property type="evidence" value="ECO:0007669"/>
    <property type="project" value="UniProtKB-KW"/>
</dbReference>
<dbReference type="GO" id="GO:0016705">
    <property type="term" value="F:oxidoreductase activity, acting on paired donors, with incorporation or reduction of molecular oxygen"/>
    <property type="evidence" value="ECO:0007669"/>
    <property type="project" value="InterPro"/>
</dbReference>
<dbReference type="PRINTS" id="PR00463">
    <property type="entry name" value="EP450I"/>
</dbReference>
<keyword evidence="3 7" id="KW-0479">Metal-binding</keyword>
<evidence type="ECO:0000256" key="2">
    <source>
        <dbReference type="ARBA" id="ARBA00022617"/>
    </source>
</evidence>
<dbReference type="EMBL" id="QUQO01000002">
    <property type="protein sequence ID" value="RFB01665.1"/>
    <property type="molecule type" value="Genomic_DNA"/>
</dbReference>
<dbReference type="PANTHER" id="PTHR24291">
    <property type="entry name" value="CYTOCHROME P450 FAMILY 4"/>
    <property type="match status" value="1"/>
</dbReference>
<comment type="cofactor">
    <cofactor evidence="7">
        <name>heme</name>
        <dbReference type="ChEBI" id="CHEBI:30413"/>
    </cofactor>
</comment>
<dbReference type="Gene3D" id="1.10.630.10">
    <property type="entry name" value="Cytochrome P450"/>
    <property type="match status" value="1"/>
</dbReference>
<dbReference type="InParanoid" id="A0A371R895"/>
<evidence type="ECO:0000256" key="1">
    <source>
        <dbReference type="ARBA" id="ARBA00010617"/>
    </source>
</evidence>
<dbReference type="Proteomes" id="UP000264589">
    <property type="component" value="Unassembled WGS sequence"/>
</dbReference>
<dbReference type="SUPFAM" id="SSF48264">
    <property type="entry name" value="Cytochrome P450"/>
    <property type="match status" value="1"/>
</dbReference>
<evidence type="ECO:0000313" key="10">
    <source>
        <dbReference type="Proteomes" id="UP000264589"/>
    </source>
</evidence>
<dbReference type="InterPro" id="IPR050196">
    <property type="entry name" value="Cytochrome_P450_Monoox"/>
</dbReference>
<keyword evidence="10" id="KW-1185">Reference proteome</keyword>
<comment type="caution">
    <text evidence="9">The sequence shown here is derived from an EMBL/GenBank/DDBJ whole genome shotgun (WGS) entry which is preliminary data.</text>
</comment>
<dbReference type="Pfam" id="PF00067">
    <property type="entry name" value="p450"/>
    <property type="match status" value="1"/>
</dbReference>
<evidence type="ECO:0000256" key="6">
    <source>
        <dbReference type="ARBA" id="ARBA00023033"/>
    </source>
</evidence>
<dbReference type="PRINTS" id="PR00385">
    <property type="entry name" value="P450"/>
</dbReference>
<evidence type="ECO:0000256" key="7">
    <source>
        <dbReference type="PIRSR" id="PIRSR602401-1"/>
    </source>
</evidence>
<reference evidence="9 10" key="1">
    <citation type="submission" date="2018-08" db="EMBL/GenBank/DDBJ databases">
        <title>Parvularcula sp. SM1705, isolated from surface water of the South Sea China.</title>
        <authorList>
            <person name="Sun L."/>
        </authorList>
    </citation>
    <scope>NUCLEOTIDE SEQUENCE [LARGE SCALE GENOMIC DNA]</scope>
    <source>
        <strain evidence="9 10">SM1705</strain>
    </source>
</reference>
<evidence type="ECO:0000313" key="9">
    <source>
        <dbReference type="EMBL" id="RFB01665.1"/>
    </source>
</evidence>